<dbReference type="EMBL" id="JBHLTL010000006">
    <property type="protein sequence ID" value="MFC0590320.1"/>
    <property type="molecule type" value="Genomic_DNA"/>
</dbReference>
<sequence length="342" mass="35794">MTLPAAVTLLAALAGDPAGAAAAQIDSALPAAVAAPRAQQQDPASVPPAPVDVAAPQTADPAQPATPAPADTPMPSAVPTEIVVTGRGKPPKSDPLQAINAQTFAVVQAVDSAVIAPIAYGYRSVLPKPVKDGLHNALINLTEPIVFVNDVLQLKIGRAFKTLGRFVINSTVGVGGLFDVAKRKPFNVPYHVNGFAYTMGYWGIKPGPFLFVPLLGPTTVRDLIGRTLDLALLPGVVGKPFNDPVYAIGSGALKSIDERLERDDLLTVIKDDCPDPYAAERTWYLEKRQAVIEGLHGQPYDVMAKLPACLTEGLKKRADARAALLPAGAQQPAPGGDLTPRP</sequence>
<comment type="similarity">
    <text evidence="1">Belongs to the MlaA family.</text>
</comment>
<dbReference type="PANTHER" id="PTHR30035:SF3">
    <property type="entry name" value="INTERMEMBRANE PHOSPHOLIPID TRANSPORT SYSTEM LIPOPROTEIN MLAA"/>
    <property type="match status" value="1"/>
</dbReference>
<feature type="chain" id="PRO_5046790917" evidence="4">
    <location>
        <begin position="21"/>
        <end position="342"/>
    </location>
</feature>
<evidence type="ECO:0000256" key="4">
    <source>
        <dbReference type="SAM" id="SignalP"/>
    </source>
</evidence>
<dbReference type="Pfam" id="PF04333">
    <property type="entry name" value="MlaA"/>
    <property type="match status" value="1"/>
</dbReference>
<feature type="signal peptide" evidence="4">
    <location>
        <begin position="1"/>
        <end position="20"/>
    </location>
</feature>
<evidence type="ECO:0000256" key="1">
    <source>
        <dbReference type="ARBA" id="ARBA00010634"/>
    </source>
</evidence>
<name>A0ABV6PKF2_9SPHN</name>
<comment type="caution">
    <text evidence="5">The sequence shown here is derived from an EMBL/GenBank/DDBJ whole genome shotgun (WGS) entry which is preliminary data.</text>
</comment>
<evidence type="ECO:0000256" key="3">
    <source>
        <dbReference type="SAM" id="MobiDB-lite"/>
    </source>
</evidence>
<organism evidence="5 6">
    <name type="scientific">Novosphingobium aquiterrae</name>
    <dbReference type="NCBI Taxonomy" id="624388"/>
    <lineage>
        <taxon>Bacteria</taxon>
        <taxon>Pseudomonadati</taxon>
        <taxon>Pseudomonadota</taxon>
        <taxon>Alphaproteobacteria</taxon>
        <taxon>Sphingomonadales</taxon>
        <taxon>Sphingomonadaceae</taxon>
        <taxon>Novosphingobium</taxon>
    </lineage>
</organism>
<feature type="compositionally biased region" description="Low complexity" evidence="3">
    <location>
        <begin position="31"/>
        <end position="44"/>
    </location>
</feature>
<gene>
    <name evidence="5" type="ORF">ACFFF7_12925</name>
</gene>
<evidence type="ECO:0000313" key="6">
    <source>
        <dbReference type="Proteomes" id="UP001589943"/>
    </source>
</evidence>
<feature type="region of interest" description="Disordered" evidence="3">
    <location>
        <begin position="31"/>
        <end position="77"/>
    </location>
</feature>
<dbReference type="PRINTS" id="PR01805">
    <property type="entry name" value="VACJLIPOPROT"/>
</dbReference>
<keyword evidence="2 4" id="KW-0732">Signal</keyword>
<accession>A0ABV6PKF2</accession>
<evidence type="ECO:0000313" key="5">
    <source>
        <dbReference type="EMBL" id="MFC0590320.1"/>
    </source>
</evidence>
<reference evidence="5 6" key="1">
    <citation type="submission" date="2024-09" db="EMBL/GenBank/DDBJ databases">
        <authorList>
            <person name="Sun Q."/>
            <person name="Mori K."/>
        </authorList>
    </citation>
    <scope>NUCLEOTIDE SEQUENCE [LARGE SCALE GENOMIC DNA]</scope>
    <source>
        <strain evidence="5 6">NCAIM B.02537</strain>
    </source>
</reference>
<proteinExistence type="inferred from homology"/>
<dbReference type="Proteomes" id="UP001589943">
    <property type="component" value="Unassembled WGS sequence"/>
</dbReference>
<protein>
    <submittedName>
        <fullName evidence="5">VacJ family lipoprotein</fullName>
    </submittedName>
</protein>
<dbReference type="PANTHER" id="PTHR30035">
    <property type="entry name" value="LIPOPROTEIN VACJ-RELATED"/>
    <property type="match status" value="1"/>
</dbReference>
<feature type="compositionally biased region" description="Low complexity" evidence="3">
    <location>
        <begin position="51"/>
        <end position="63"/>
    </location>
</feature>
<keyword evidence="5" id="KW-0449">Lipoprotein</keyword>
<dbReference type="RefSeq" id="WP_379481762.1">
    <property type="nucleotide sequence ID" value="NZ_JBHLTL010000006.1"/>
</dbReference>
<dbReference type="InterPro" id="IPR007428">
    <property type="entry name" value="MlaA"/>
</dbReference>
<evidence type="ECO:0000256" key="2">
    <source>
        <dbReference type="ARBA" id="ARBA00022729"/>
    </source>
</evidence>
<keyword evidence="6" id="KW-1185">Reference proteome</keyword>